<evidence type="ECO:0000313" key="4">
    <source>
        <dbReference type="Proteomes" id="UP000240971"/>
    </source>
</evidence>
<dbReference type="EMBL" id="PYAW01000010">
    <property type="protein sequence ID" value="PSL42816.1"/>
    <property type="molecule type" value="Genomic_DNA"/>
</dbReference>
<sequence length="412" mass="45320">MQANTLSVIGKVNWTKVLPVLIFFTTIITYYLFSFATFIKHSTQQDSTSKSAFNVKMPSPTLDEKYKNKLDVYMQAKRDSQLLKKEKEKDANTAGIDLKDDYLPVSQLPVSTIKKTAVKHTLPVAMDENERKVSDKLDRLYKELQRSPDTIPVHSIKEQPLTPLNSPEIEQLEKLMTAISSPQTGDPEMKQLSSMLDKIIQIQNPSGAVNKNAQLSVDKPFTANVSLSPGTDMKTTVSIDADNGFFGLASDHPDTVKSRHPGISAVIHDDQTVTDGATVKLRLLQDVYINSNLIPQNSFIYGECSLGKQRLNIVIKNAIVDNSILPVKLTAYDTDGLEGIFVPGAVSREISKQALNNAVQSLELYSPDPSIASQAATVGVQAAKSFIGKKAKAISVTLKANHNVILYNPQYN</sequence>
<feature type="domain" description="Conjugative transposon TraM C-terminal" evidence="2">
    <location>
        <begin position="263"/>
        <end position="406"/>
    </location>
</feature>
<keyword evidence="1" id="KW-1133">Transmembrane helix</keyword>
<name>A0A2P8H9A4_CHINA</name>
<reference evidence="3 4" key="1">
    <citation type="submission" date="2018-03" db="EMBL/GenBank/DDBJ databases">
        <title>Genomic Encyclopedia of Archaeal and Bacterial Type Strains, Phase II (KMG-II): from individual species to whole genera.</title>
        <authorList>
            <person name="Goeker M."/>
        </authorList>
    </citation>
    <scope>NUCLEOTIDE SEQUENCE [LARGE SCALE GENOMIC DNA]</scope>
    <source>
        <strain evidence="3 4">DSM 24859</strain>
    </source>
</reference>
<evidence type="ECO:0000259" key="2">
    <source>
        <dbReference type="Pfam" id="PF12508"/>
    </source>
</evidence>
<dbReference type="InterPro" id="IPR055407">
    <property type="entry name" value="TraM_C"/>
</dbReference>
<dbReference type="OrthoDB" id="1453786at2"/>
<dbReference type="Proteomes" id="UP000240971">
    <property type="component" value="Unassembled WGS sequence"/>
</dbReference>
<comment type="caution">
    <text evidence="3">The sequence shown here is derived from an EMBL/GenBank/DDBJ whole genome shotgun (WGS) entry which is preliminary data.</text>
</comment>
<accession>A0A2P8H9A4</accession>
<dbReference type="Pfam" id="PF12508">
    <property type="entry name" value="Transposon_TraM"/>
    <property type="match status" value="1"/>
</dbReference>
<dbReference type="NCBIfam" id="TIGR03779">
    <property type="entry name" value="Bac_Flav_CT_M"/>
    <property type="match status" value="1"/>
</dbReference>
<dbReference type="InterPro" id="IPR022187">
    <property type="entry name" value="Conjug_transposon_TraM"/>
</dbReference>
<proteinExistence type="predicted"/>
<keyword evidence="1" id="KW-0812">Transmembrane</keyword>
<dbReference type="RefSeq" id="WP_106531272.1">
    <property type="nucleotide sequence ID" value="NZ_PYAW01000010.1"/>
</dbReference>
<keyword evidence="1" id="KW-0472">Membrane</keyword>
<organism evidence="3 4">
    <name type="scientific">Chitinophaga niastensis</name>
    <dbReference type="NCBI Taxonomy" id="536980"/>
    <lineage>
        <taxon>Bacteria</taxon>
        <taxon>Pseudomonadati</taxon>
        <taxon>Bacteroidota</taxon>
        <taxon>Chitinophagia</taxon>
        <taxon>Chitinophagales</taxon>
        <taxon>Chitinophagaceae</taxon>
        <taxon>Chitinophaga</taxon>
    </lineage>
</organism>
<evidence type="ECO:0000313" key="3">
    <source>
        <dbReference type="EMBL" id="PSL42816.1"/>
    </source>
</evidence>
<protein>
    <submittedName>
        <fullName evidence="3">Conjugative transposon TraM protein</fullName>
    </submittedName>
</protein>
<gene>
    <name evidence="3" type="ORF">CLV51_11032</name>
</gene>
<feature type="transmembrane region" description="Helical" evidence="1">
    <location>
        <begin position="20"/>
        <end position="39"/>
    </location>
</feature>
<evidence type="ECO:0000256" key="1">
    <source>
        <dbReference type="SAM" id="Phobius"/>
    </source>
</evidence>
<dbReference type="AlphaFoldDB" id="A0A2P8H9A4"/>
<keyword evidence="4" id="KW-1185">Reference proteome</keyword>